<sequence length="262" mass="30232">MNGFQFNTDKFDFWPVYEAIKKYYPIGVEAAPKLYHSYPGQIALANIVIDRVHNDENFTSLWRSVENKLKQSTGKEIIGTTYGQDFCYSASLIVDTETHNNFTHRKLLHFFVSFLGPFYSIIGESQNELVMPQKDKVPSRYCSTNYLVASPHDEFAALFNTVEQAVEAAFENYKFVPYWINEQEITGLYLHHQNENKSPTVFNALFNDHIDLRKQQYRQQGDPCYRHEDWIKPGYDTSQEGHWTVHPPLSALTGTVDKAPGG</sequence>
<dbReference type="KEGG" id="nso:NIASO_12680"/>
<proteinExistence type="predicted"/>
<dbReference type="Proteomes" id="UP000003586">
    <property type="component" value="Chromosome"/>
</dbReference>
<accession>W0F2S0</accession>
<dbReference type="STRING" id="929713.NIASO_12680"/>
<dbReference type="OrthoDB" id="795641at2"/>
<gene>
    <name evidence="1" type="ORF">NIASO_12680</name>
</gene>
<dbReference type="HOGENOM" id="CLU_1155460_0_0_10"/>
<dbReference type="AlphaFoldDB" id="W0F2S0"/>
<name>W0F2S0_9BACT</name>
<keyword evidence="2" id="KW-1185">Reference proteome</keyword>
<reference evidence="1 2" key="1">
    <citation type="submission" date="2013-12" db="EMBL/GenBank/DDBJ databases">
        <authorList>
            <consortium name="DOE Joint Genome Institute"/>
            <person name="Eisen J."/>
            <person name="Huntemann M."/>
            <person name="Han J."/>
            <person name="Chen A."/>
            <person name="Kyrpides N."/>
            <person name="Mavromatis K."/>
            <person name="Markowitz V."/>
            <person name="Palaniappan K."/>
            <person name="Ivanova N."/>
            <person name="Schaumberg A."/>
            <person name="Pati A."/>
            <person name="Liolios K."/>
            <person name="Nordberg H.P."/>
            <person name="Cantor M.N."/>
            <person name="Hua S.X."/>
            <person name="Woyke T."/>
        </authorList>
    </citation>
    <scope>NUCLEOTIDE SEQUENCE [LARGE SCALE GENOMIC DNA]</scope>
    <source>
        <strain evidence="2">DSM 19437</strain>
    </source>
</reference>
<dbReference type="EMBL" id="CP007035">
    <property type="protein sequence ID" value="AHF15784.1"/>
    <property type="molecule type" value="Genomic_DNA"/>
</dbReference>
<evidence type="ECO:0000313" key="1">
    <source>
        <dbReference type="EMBL" id="AHF15784.1"/>
    </source>
</evidence>
<organism evidence="1 2">
    <name type="scientific">Niabella soli DSM 19437</name>
    <dbReference type="NCBI Taxonomy" id="929713"/>
    <lineage>
        <taxon>Bacteria</taxon>
        <taxon>Pseudomonadati</taxon>
        <taxon>Bacteroidota</taxon>
        <taxon>Chitinophagia</taxon>
        <taxon>Chitinophagales</taxon>
        <taxon>Chitinophagaceae</taxon>
        <taxon>Niabella</taxon>
    </lineage>
</organism>
<dbReference type="eggNOG" id="ENOG5031R12">
    <property type="taxonomic scope" value="Bacteria"/>
</dbReference>
<dbReference type="RefSeq" id="WP_008586036.1">
    <property type="nucleotide sequence ID" value="NZ_CP007035.1"/>
</dbReference>
<evidence type="ECO:0000313" key="2">
    <source>
        <dbReference type="Proteomes" id="UP000003586"/>
    </source>
</evidence>
<protein>
    <submittedName>
        <fullName evidence="1">Uncharacterized protein</fullName>
    </submittedName>
</protein>